<organism evidence="10 11">
    <name type="scientific">Dubosiella newyorkensis</name>
    <dbReference type="NCBI Taxonomy" id="1862672"/>
    <lineage>
        <taxon>Bacteria</taxon>
        <taxon>Bacillati</taxon>
        <taxon>Bacillota</taxon>
        <taxon>Erysipelotrichia</taxon>
        <taxon>Erysipelotrichales</taxon>
        <taxon>Erysipelotrichaceae</taxon>
        <taxon>Dubosiella</taxon>
    </lineage>
</organism>
<name>A0A1U7NN31_9FIRM</name>
<dbReference type="CDD" id="cd04471">
    <property type="entry name" value="S1_RNase_R"/>
    <property type="match status" value="1"/>
</dbReference>
<keyword evidence="2 7" id="KW-0963">Cytoplasm</keyword>
<evidence type="ECO:0000256" key="3">
    <source>
        <dbReference type="ARBA" id="ARBA00022722"/>
    </source>
</evidence>
<accession>A0A1U7NN31</accession>
<evidence type="ECO:0000256" key="7">
    <source>
        <dbReference type="HAMAP-Rule" id="MF_01895"/>
    </source>
</evidence>
<evidence type="ECO:0000256" key="6">
    <source>
        <dbReference type="ARBA" id="ARBA00022884"/>
    </source>
</evidence>
<dbReference type="AlphaFoldDB" id="A0A1U7NN31"/>
<dbReference type="EC" id="3.1.13.1" evidence="7"/>
<sequence>MHQELIELLKKDSPITLKEIQEKLKLTSSEDIRNMMNELNELIELKEIYTDHHQYYYIDSENYFIGRVKDVSKFELAIINPDGKIYVEKKNANDAFDKDEVLVKKSKKGNEIVHVFKRGIENITGTFFKDKEGWRFRSDVDLHTTFKVVNQKEFSLSNNVKAVVQIVKYGRPLEVKIVRLIGPANQAGVDVTAILYENNIRQEFPDEVIQEVENVPSTVQKSDLEGRTDYRDLYTVTIDGDDSKDFDDAISIERTKDGYRLYVHIADVSNYVKENAPLDQEAYKRGTSVYVVDRCVPMLPFELSNGICSLNPDVDRLTLTCAMDINKEGVVTDYTITPSIIHSDKRCTYAKVNAVLDGDEETIKEYGEAVPMLQLFEELAKKLKAQTDKRGAINFATKEPKIVLNKKGKPVDIFVKERGFAEQMIEEAMILANVCVANFLNSQKYPGVYRVHENPDPEKVESLSQMAKIFHVPFEADLSHVNAKEIEHFLSTIDDQSVRDVLSLVALRSMAKARYDAKNIGHFGLSLDEYCHFTSPIRRYSDLIVHRMLRRYAFDHEQSKKVLEKDRLKTQKQAVHISEKERDAINAERFVNDYKMAQYMEKRVGEQFKGTIISVMNFGFFVELDNTIEGLVPLHTLMDDYYKYDEGTMSLVGETNGKKFQIGDTIDVICTDVDVPKGQVTFGILQNSTRKAKEPLQFPKEKDRKSKAVN</sequence>
<keyword evidence="5 7" id="KW-0269">Exonuclease</keyword>
<dbReference type="GO" id="GO:0008859">
    <property type="term" value="F:exoribonuclease II activity"/>
    <property type="evidence" value="ECO:0007669"/>
    <property type="project" value="UniProtKB-UniRule"/>
</dbReference>
<evidence type="ECO:0000256" key="4">
    <source>
        <dbReference type="ARBA" id="ARBA00022801"/>
    </source>
</evidence>
<evidence type="ECO:0000256" key="2">
    <source>
        <dbReference type="ARBA" id="ARBA00022490"/>
    </source>
</evidence>
<comment type="caution">
    <text evidence="10">The sequence shown here is derived from an EMBL/GenBank/DDBJ whole genome shotgun (WGS) entry which is preliminary data.</text>
</comment>
<comment type="catalytic activity">
    <reaction evidence="1 7">
        <text>Exonucleolytic cleavage in the 3'- to 5'-direction to yield nucleoside 5'-phosphates.</text>
        <dbReference type="EC" id="3.1.13.1"/>
    </reaction>
</comment>
<keyword evidence="3 7" id="KW-0540">Nuclease</keyword>
<dbReference type="PANTHER" id="PTHR23355:SF9">
    <property type="entry name" value="DIS3-LIKE EXONUCLEASE 2"/>
    <property type="match status" value="1"/>
</dbReference>
<evidence type="ECO:0000256" key="8">
    <source>
        <dbReference type="SAM" id="MobiDB-lite"/>
    </source>
</evidence>
<dbReference type="PROSITE" id="PS50126">
    <property type="entry name" value="S1"/>
    <property type="match status" value="1"/>
</dbReference>
<evidence type="ECO:0000313" key="11">
    <source>
        <dbReference type="Proteomes" id="UP000186705"/>
    </source>
</evidence>
<dbReference type="GO" id="GO:0005829">
    <property type="term" value="C:cytosol"/>
    <property type="evidence" value="ECO:0007669"/>
    <property type="project" value="TreeGrafter"/>
</dbReference>
<dbReference type="Pfam" id="PF00575">
    <property type="entry name" value="S1"/>
    <property type="match status" value="1"/>
</dbReference>
<dbReference type="Gene3D" id="2.40.50.140">
    <property type="entry name" value="Nucleic acid-binding proteins"/>
    <property type="match status" value="1"/>
</dbReference>
<gene>
    <name evidence="7" type="primary">rnr</name>
    <name evidence="10" type="ORF">BO225_05020</name>
</gene>
<evidence type="ECO:0000256" key="1">
    <source>
        <dbReference type="ARBA" id="ARBA00001849"/>
    </source>
</evidence>
<dbReference type="SMART" id="SM00955">
    <property type="entry name" value="RNB"/>
    <property type="match status" value="1"/>
</dbReference>
<evidence type="ECO:0000256" key="5">
    <source>
        <dbReference type="ARBA" id="ARBA00022839"/>
    </source>
</evidence>
<dbReference type="HAMAP" id="MF_01895">
    <property type="entry name" value="RNase_R"/>
    <property type="match status" value="1"/>
</dbReference>
<feature type="domain" description="S1 motif" evidence="9">
    <location>
        <begin position="605"/>
        <end position="685"/>
    </location>
</feature>
<dbReference type="InterPro" id="IPR001900">
    <property type="entry name" value="RNase_II/R"/>
</dbReference>
<dbReference type="STRING" id="1862672.BO225_05020"/>
<proteinExistence type="inferred from homology"/>
<dbReference type="InterPro" id="IPR011805">
    <property type="entry name" value="RNase_R"/>
</dbReference>
<evidence type="ECO:0000259" key="9">
    <source>
        <dbReference type="PROSITE" id="PS50126"/>
    </source>
</evidence>
<dbReference type="InterPro" id="IPR040476">
    <property type="entry name" value="CSD2"/>
</dbReference>
<dbReference type="GeneID" id="78275310"/>
<keyword evidence="6 7" id="KW-0694">RNA-binding</keyword>
<dbReference type="EMBL" id="MPKA01000060">
    <property type="protein sequence ID" value="OLU46712.1"/>
    <property type="molecule type" value="Genomic_DNA"/>
</dbReference>
<reference evidence="10 11" key="1">
    <citation type="submission" date="2016-11" db="EMBL/GenBank/DDBJ databases">
        <title>Description of two novel members of the family Erysipelotrichaceae: Ileibacterium lipovorans gen. nov., sp. nov. and Dubosiella newyorkensis, gen. nov., sp. nov.</title>
        <authorList>
            <person name="Cox L.M."/>
            <person name="Sohn J."/>
            <person name="Tyrrell K.L."/>
            <person name="Citron D.M."/>
            <person name="Lawson P.A."/>
            <person name="Patel N.B."/>
            <person name="Iizumi T."/>
            <person name="Perez-Perez G.I."/>
            <person name="Goldstein E.J."/>
            <person name="Blaser M.J."/>
        </authorList>
    </citation>
    <scope>NUCLEOTIDE SEQUENCE [LARGE SCALE GENOMIC DNA]</scope>
    <source>
        <strain evidence="10 11">NYU-BL-A4</strain>
    </source>
</reference>
<evidence type="ECO:0000313" key="10">
    <source>
        <dbReference type="EMBL" id="OLU46712.1"/>
    </source>
</evidence>
<dbReference type="SMART" id="SM00316">
    <property type="entry name" value="S1"/>
    <property type="match status" value="1"/>
</dbReference>
<keyword evidence="4 7" id="KW-0378">Hydrolase</keyword>
<dbReference type="GO" id="GO:0003723">
    <property type="term" value="F:RNA binding"/>
    <property type="evidence" value="ECO:0007669"/>
    <property type="project" value="UniProtKB-UniRule"/>
</dbReference>
<dbReference type="InterPro" id="IPR012340">
    <property type="entry name" value="NA-bd_OB-fold"/>
</dbReference>
<comment type="subcellular location">
    <subcellularLocation>
        <location evidence="7">Cytoplasm</location>
    </subcellularLocation>
</comment>
<dbReference type="OrthoDB" id="9764149at2"/>
<dbReference type="SUPFAM" id="SSF50249">
    <property type="entry name" value="Nucleic acid-binding proteins"/>
    <property type="match status" value="2"/>
</dbReference>
<protein>
    <recommendedName>
        <fullName evidence="7">Ribonuclease R</fullName>
        <shortName evidence="7">RNase R</shortName>
        <ecNumber evidence="7">3.1.13.1</ecNumber>
    </recommendedName>
</protein>
<dbReference type="NCBIfam" id="TIGR02063">
    <property type="entry name" value="RNase_R"/>
    <property type="match status" value="1"/>
</dbReference>
<comment type="similarity">
    <text evidence="7">Belongs to the RNR ribonuclease family. RNase R subfamily.</text>
</comment>
<comment type="function">
    <text evidence="7">3'-5' exoribonuclease that releases 5'-nucleoside monophosphates and is involved in maturation of structured RNAs.</text>
</comment>
<dbReference type="InterPro" id="IPR004476">
    <property type="entry name" value="RNase_II/RNase_R"/>
</dbReference>
<dbReference type="InterPro" id="IPR003029">
    <property type="entry name" value="S1_domain"/>
</dbReference>
<dbReference type="Pfam" id="PF00773">
    <property type="entry name" value="RNB"/>
    <property type="match status" value="1"/>
</dbReference>
<dbReference type="NCBIfam" id="TIGR00358">
    <property type="entry name" value="3_prime_RNase"/>
    <property type="match status" value="1"/>
</dbReference>
<keyword evidence="11" id="KW-1185">Reference proteome</keyword>
<dbReference type="Pfam" id="PF17876">
    <property type="entry name" value="CSD2"/>
    <property type="match status" value="1"/>
</dbReference>
<dbReference type="InterPro" id="IPR050180">
    <property type="entry name" value="RNR_Ribonuclease"/>
</dbReference>
<dbReference type="GO" id="GO:0006402">
    <property type="term" value="P:mRNA catabolic process"/>
    <property type="evidence" value="ECO:0007669"/>
    <property type="project" value="TreeGrafter"/>
</dbReference>
<dbReference type="RefSeq" id="WP_076341192.1">
    <property type="nucleotide sequence ID" value="NZ_CAMSPY010000096.1"/>
</dbReference>
<dbReference type="Proteomes" id="UP000186705">
    <property type="component" value="Unassembled WGS sequence"/>
</dbReference>
<feature type="region of interest" description="Disordered" evidence="8">
    <location>
        <begin position="691"/>
        <end position="710"/>
    </location>
</feature>
<dbReference type="PANTHER" id="PTHR23355">
    <property type="entry name" value="RIBONUCLEASE"/>
    <property type="match status" value="1"/>
</dbReference>